<proteinExistence type="predicted"/>
<name>A0AC60QYH3_IXOPE</name>
<dbReference type="EMBL" id="JABSTQ010003369">
    <property type="protein sequence ID" value="KAG0443471.1"/>
    <property type="molecule type" value="Genomic_DNA"/>
</dbReference>
<accession>A0AC60QYH3</accession>
<feature type="non-terminal residue" evidence="1">
    <location>
        <position position="1"/>
    </location>
</feature>
<dbReference type="Proteomes" id="UP000805193">
    <property type="component" value="Unassembled WGS sequence"/>
</dbReference>
<protein>
    <submittedName>
        <fullName evidence="1">Uncharacterized protein</fullName>
    </submittedName>
</protein>
<comment type="caution">
    <text evidence="1">The sequence shown here is derived from an EMBL/GenBank/DDBJ whole genome shotgun (WGS) entry which is preliminary data.</text>
</comment>
<evidence type="ECO:0000313" key="2">
    <source>
        <dbReference type="Proteomes" id="UP000805193"/>
    </source>
</evidence>
<evidence type="ECO:0000313" key="1">
    <source>
        <dbReference type="EMBL" id="KAG0443471.1"/>
    </source>
</evidence>
<gene>
    <name evidence="1" type="ORF">HPB47_014879</name>
</gene>
<keyword evidence="2" id="KW-1185">Reference proteome</keyword>
<organism evidence="1 2">
    <name type="scientific">Ixodes persulcatus</name>
    <name type="common">Taiga tick</name>
    <dbReference type="NCBI Taxonomy" id="34615"/>
    <lineage>
        <taxon>Eukaryota</taxon>
        <taxon>Metazoa</taxon>
        <taxon>Ecdysozoa</taxon>
        <taxon>Arthropoda</taxon>
        <taxon>Chelicerata</taxon>
        <taxon>Arachnida</taxon>
        <taxon>Acari</taxon>
        <taxon>Parasitiformes</taxon>
        <taxon>Ixodida</taxon>
        <taxon>Ixodoidea</taxon>
        <taxon>Ixodidae</taxon>
        <taxon>Ixodinae</taxon>
        <taxon>Ixodes</taxon>
    </lineage>
</organism>
<reference evidence="1 2" key="1">
    <citation type="journal article" date="2020" name="Cell">
        <title>Large-Scale Comparative Analyses of Tick Genomes Elucidate Their Genetic Diversity and Vector Capacities.</title>
        <authorList>
            <consortium name="Tick Genome and Microbiome Consortium (TIGMIC)"/>
            <person name="Jia N."/>
            <person name="Wang J."/>
            <person name="Shi W."/>
            <person name="Du L."/>
            <person name="Sun Y."/>
            <person name="Zhan W."/>
            <person name="Jiang J.F."/>
            <person name="Wang Q."/>
            <person name="Zhang B."/>
            <person name="Ji P."/>
            <person name="Bell-Sakyi L."/>
            <person name="Cui X.M."/>
            <person name="Yuan T.T."/>
            <person name="Jiang B.G."/>
            <person name="Yang W.F."/>
            <person name="Lam T.T."/>
            <person name="Chang Q.C."/>
            <person name="Ding S.J."/>
            <person name="Wang X.J."/>
            <person name="Zhu J.G."/>
            <person name="Ruan X.D."/>
            <person name="Zhao L."/>
            <person name="Wei J.T."/>
            <person name="Ye R.Z."/>
            <person name="Que T.C."/>
            <person name="Du C.H."/>
            <person name="Zhou Y.H."/>
            <person name="Cheng J.X."/>
            <person name="Dai P.F."/>
            <person name="Guo W.B."/>
            <person name="Han X.H."/>
            <person name="Huang E.J."/>
            <person name="Li L.F."/>
            <person name="Wei W."/>
            <person name="Gao Y.C."/>
            <person name="Liu J.Z."/>
            <person name="Shao H.Z."/>
            <person name="Wang X."/>
            <person name="Wang C.C."/>
            <person name="Yang T.C."/>
            <person name="Huo Q.B."/>
            <person name="Li W."/>
            <person name="Chen H.Y."/>
            <person name="Chen S.E."/>
            <person name="Zhou L.G."/>
            <person name="Ni X.B."/>
            <person name="Tian J.H."/>
            <person name="Sheng Y."/>
            <person name="Liu T."/>
            <person name="Pan Y.S."/>
            <person name="Xia L.Y."/>
            <person name="Li J."/>
            <person name="Zhao F."/>
            <person name="Cao W.C."/>
        </authorList>
    </citation>
    <scope>NUCLEOTIDE SEQUENCE [LARGE SCALE GENOMIC DNA]</scope>
    <source>
        <strain evidence="1">Iper-2018</strain>
    </source>
</reference>
<sequence length="147" mass="17051">VRVAPRLHRCCRPPHDRFPPYVYTKDTALRIYEDVYRFATTVPLRVITTVDVYKAFDMVPHSAILHNFSQLEVDPRMFYYARAFLSNRTVEIQVDAYTFLPHPISRAVPQGSTPSPMLFNMAMIRFPTQLQAIPTPHHNIYADDVTV</sequence>